<organism evidence="7 8">
    <name type="scientific">Mesorhabditis belari</name>
    <dbReference type="NCBI Taxonomy" id="2138241"/>
    <lineage>
        <taxon>Eukaryota</taxon>
        <taxon>Metazoa</taxon>
        <taxon>Ecdysozoa</taxon>
        <taxon>Nematoda</taxon>
        <taxon>Chromadorea</taxon>
        <taxon>Rhabditida</taxon>
        <taxon>Rhabditina</taxon>
        <taxon>Rhabditomorpha</taxon>
        <taxon>Rhabditoidea</taxon>
        <taxon>Rhabditidae</taxon>
        <taxon>Mesorhabditinae</taxon>
        <taxon>Mesorhabditis</taxon>
    </lineage>
</organism>
<comment type="similarity">
    <text evidence="2">Belongs to the UPF0057 (PMP3) family.</text>
</comment>
<dbReference type="Pfam" id="PF01679">
    <property type="entry name" value="Pmp3"/>
    <property type="match status" value="1"/>
</dbReference>
<evidence type="ECO:0000256" key="2">
    <source>
        <dbReference type="ARBA" id="ARBA00009530"/>
    </source>
</evidence>
<keyword evidence="3" id="KW-0812">Transmembrane</keyword>
<feature type="chain" id="PRO_5042035609" description="Secreted protein" evidence="6">
    <location>
        <begin position="18"/>
        <end position="198"/>
    </location>
</feature>
<keyword evidence="7" id="KW-1185">Reference proteome</keyword>
<dbReference type="InterPro" id="IPR000612">
    <property type="entry name" value="PMP3"/>
</dbReference>
<evidence type="ECO:0000256" key="6">
    <source>
        <dbReference type="SAM" id="SignalP"/>
    </source>
</evidence>
<evidence type="ECO:0000313" key="7">
    <source>
        <dbReference type="Proteomes" id="UP000887575"/>
    </source>
</evidence>
<evidence type="ECO:0000313" key="8">
    <source>
        <dbReference type="WBParaSite" id="MBELARI_LOCUS4136"/>
    </source>
</evidence>
<dbReference type="PROSITE" id="PS01309">
    <property type="entry name" value="UPF0057"/>
    <property type="match status" value="1"/>
</dbReference>
<accession>A0AAF3J926</accession>
<feature type="signal peptide" evidence="6">
    <location>
        <begin position="1"/>
        <end position="17"/>
    </location>
</feature>
<evidence type="ECO:0000256" key="4">
    <source>
        <dbReference type="ARBA" id="ARBA00022989"/>
    </source>
</evidence>
<keyword evidence="5" id="KW-0472">Membrane</keyword>
<protein>
    <recommendedName>
        <fullName evidence="9">Secreted protein</fullName>
    </recommendedName>
</protein>
<dbReference type="PANTHER" id="PTHR21659">
    <property type="entry name" value="HYDROPHOBIC PROTEIN RCI2 LOW TEMPERATURE AND SALT RESPONSIVE PROTEIN LTI6 -RELATED"/>
    <property type="match status" value="1"/>
</dbReference>
<evidence type="ECO:0000256" key="3">
    <source>
        <dbReference type="ARBA" id="ARBA00022692"/>
    </source>
</evidence>
<evidence type="ECO:0008006" key="9">
    <source>
        <dbReference type="Google" id="ProtNLM"/>
    </source>
</evidence>
<reference evidence="8" key="1">
    <citation type="submission" date="2024-02" db="UniProtKB">
        <authorList>
            <consortium name="WormBaseParasite"/>
        </authorList>
    </citation>
    <scope>IDENTIFICATION</scope>
</reference>
<proteinExistence type="inferred from homology"/>
<name>A0AAF3J926_9BILA</name>
<keyword evidence="4" id="KW-1133">Transmembrane helix</keyword>
<dbReference type="WBParaSite" id="MBELARI_LOCUS4136">
    <property type="protein sequence ID" value="MBELARI_LOCUS4136"/>
    <property type="gene ID" value="MBELARI_LOCUS4136"/>
</dbReference>
<dbReference type="GO" id="GO:0016020">
    <property type="term" value="C:membrane"/>
    <property type="evidence" value="ECO:0007669"/>
    <property type="project" value="UniProtKB-SubCell"/>
</dbReference>
<keyword evidence="6" id="KW-0732">Signal</keyword>
<evidence type="ECO:0000256" key="5">
    <source>
        <dbReference type="ARBA" id="ARBA00023136"/>
    </source>
</evidence>
<comment type="subcellular location">
    <subcellularLocation>
        <location evidence="1">Membrane</location>
    </subcellularLocation>
</comment>
<dbReference type="AlphaFoldDB" id="A0AAF3J926"/>
<evidence type="ECO:0000256" key="1">
    <source>
        <dbReference type="ARBA" id="ARBA00004370"/>
    </source>
</evidence>
<dbReference type="PANTHER" id="PTHR21659:SF42">
    <property type="entry name" value="UPF0057 MEMBRANE PROTEIN ZK632.10-RELATED"/>
    <property type="match status" value="1"/>
</dbReference>
<sequence>MCKCLLLLLCILFPPLAVLIHSGCDINFCINILFTFLAYVPELVERCKKIRDDSCNLHLLLPPARWNRHLPPVRSNRILECMMSGALWHFLYMFNNVLHRDLIKLFIHLLKQLKDVQVPFAPSLRSFAAFGRAAPFGLSCKKIRDDACNLHLLLPPARWNRHPQILECMVMVFGALWHFFYMFNNVLHRDSINYLSCP</sequence>
<dbReference type="Proteomes" id="UP000887575">
    <property type="component" value="Unassembled WGS sequence"/>
</dbReference>